<dbReference type="EMBL" id="JAPZVI010000013">
    <property type="protein sequence ID" value="MCZ8403166.1"/>
    <property type="molecule type" value="Genomic_DNA"/>
</dbReference>
<comment type="caution">
    <text evidence="1">The sequence shown here is derived from an EMBL/GenBank/DDBJ whole genome shotgun (WGS) entry which is preliminary data.</text>
</comment>
<sequence>MTMAIDQLSIAQCVGCGCSDNDACCDTKGSDVCYWLRVDRTLGKGVCSWCPEHVPAWDAGEYDRRTRIGPIDV</sequence>
<gene>
    <name evidence="1" type="ORF">O9570_17065</name>
</gene>
<dbReference type="AlphaFoldDB" id="A0A9X3L2Z2"/>
<organism evidence="1 2">
    <name type="scientific">Alcaligenes xylosoxydans xylosoxydans</name>
    <name type="common">Achromobacter xylosoxidans</name>
    <dbReference type="NCBI Taxonomy" id="85698"/>
    <lineage>
        <taxon>Bacteria</taxon>
        <taxon>Pseudomonadati</taxon>
        <taxon>Pseudomonadota</taxon>
        <taxon>Betaproteobacteria</taxon>
        <taxon>Burkholderiales</taxon>
        <taxon>Alcaligenaceae</taxon>
        <taxon>Achromobacter</taxon>
    </lineage>
</organism>
<name>A0A9X3L2Z2_ALCXX</name>
<dbReference type="RefSeq" id="WP_242611985.1">
    <property type="nucleotide sequence ID" value="NZ_CYTI01000003.1"/>
</dbReference>
<reference evidence="1" key="1">
    <citation type="submission" date="2022-12" db="EMBL/GenBank/DDBJ databases">
        <authorList>
            <person name="Voronina O.L."/>
            <person name="Kunda M.S."/>
            <person name="Ryzhova N."/>
            <person name="Aksenova E.I."/>
        </authorList>
    </citation>
    <scope>NUCLEOTIDE SEQUENCE</scope>
    <source>
        <strain evidence="1">SCCH136:Ach223948</strain>
    </source>
</reference>
<evidence type="ECO:0000313" key="2">
    <source>
        <dbReference type="Proteomes" id="UP001141992"/>
    </source>
</evidence>
<dbReference type="Proteomes" id="UP001141992">
    <property type="component" value="Unassembled WGS sequence"/>
</dbReference>
<protein>
    <submittedName>
        <fullName evidence="1">Uncharacterized protein</fullName>
    </submittedName>
</protein>
<evidence type="ECO:0000313" key="1">
    <source>
        <dbReference type="EMBL" id="MCZ8403166.1"/>
    </source>
</evidence>
<proteinExistence type="predicted"/>
<accession>A0A9X3L2Z2</accession>